<dbReference type="Gene3D" id="3.40.50.1820">
    <property type="entry name" value="alpha/beta hydrolase"/>
    <property type="match status" value="1"/>
</dbReference>
<dbReference type="EMBL" id="JBFBVU010000057">
    <property type="protein sequence ID" value="MEV8468964.1"/>
    <property type="molecule type" value="Genomic_DNA"/>
</dbReference>
<gene>
    <name evidence="1" type="ORF">AB0T83_19670</name>
</gene>
<organism evidence="1 2">
    <name type="scientific">Meridianimarinicoccus marinus</name>
    <dbReference type="NCBI Taxonomy" id="3231483"/>
    <lineage>
        <taxon>Bacteria</taxon>
        <taxon>Pseudomonadati</taxon>
        <taxon>Pseudomonadota</taxon>
        <taxon>Alphaproteobacteria</taxon>
        <taxon>Rhodobacterales</taxon>
        <taxon>Paracoccaceae</taxon>
        <taxon>Meridianimarinicoccus</taxon>
    </lineage>
</organism>
<reference evidence="1 2" key="1">
    <citation type="submission" date="2024-07" db="EMBL/GenBank/DDBJ databases">
        <authorList>
            <person name="Kang M."/>
        </authorList>
    </citation>
    <scope>NUCLEOTIDE SEQUENCE [LARGE SCALE GENOMIC DNA]</scope>
    <source>
        <strain evidence="1 2">DFM31</strain>
    </source>
</reference>
<evidence type="ECO:0000313" key="2">
    <source>
        <dbReference type="Proteomes" id="UP001553161"/>
    </source>
</evidence>
<sequence length="387" mass="42826">MPVSYEVIREPVIVSFTETAAFTETYGFTGSQGKVFLEGQRILPKGRDSNTVLLFMHPASTLNLMPLPVALAAAGSHVLCCGSRFAKNDTALIMEKVVADLGAYIRYAREDLGYQNVVLCGWSGGGSLATLYQSQAENTTITDTPAGDPYDLTAMDLIPADALMFIAAHTGRARTLAEWIDPSVLDEFDPDARDPELDLYGGKIEPPFSSDFVRTYRAAQILRVRRITDKALEVLEDLKARGTKEVERPFLVHRTMADPRFLDPGLEPNDRQPNWCYMGAPETVNSGPVGLARFTTLRAWLSQWSADHSRADAEACIRNVTAPLLVIENTADDAVPVSHPACVFEAAQMKDKTFERIEGATHYYREQPEHQALVVNQITAWLAERNM</sequence>
<proteinExistence type="predicted"/>
<dbReference type="InterPro" id="IPR029058">
    <property type="entry name" value="AB_hydrolase_fold"/>
</dbReference>
<dbReference type="GO" id="GO:0016787">
    <property type="term" value="F:hydrolase activity"/>
    <property type="evidence" value="ECO:0007669"/>
    <property type="project" value="UniProtKB-KW"/>
</dbReference>
<accession>A0ABV3LBM1</accession>
<protein>
    <submittedName>
        <fullName evidence="1">Alpha/beta hydrolase</fullName>
    </submittedName>
</protein>
<dbReference type="Proteomes" id="UP001553161">
    <property type="component" value="Unassembled WGS sequence"/>
</dbReference>
<name>A0ABV3LBM1_9RHOB</name>
<keyword evidence="1" id="KW-0378">Hydrolase</keyword>
<dbReference type="RefSeq" id="WP_366194918.1">
    <property type="nucleotide sequence ID" value="NZ_JBFBVU010000057.1"/>
</dbReference>
<evidence type="ECO:0000313" key="1">
    <source>
        <dbReference type="EMBL" id="MEV8468964.1"/>
    </source>
</evidence>
<comment type="caution">
    <text evidence="1">The sequence shown here is derived from an EMBL/GenBank/DDBJ whole genome shotgun (WGS) entry which is preliminary data.</text>
</comment>
<dbReference type="SUPFAM" id="SSF53474">
    <property type="entry name" value="alpha/beta-Hydrolases"/>
    <property type="match status" value="1"/>
</dbReference>
<keyword evidence="2" id="KW-1185">Reference proteome</keyword>